<comment type="similarity">
    <text evidence="6">Belongs to the protein kinase superfamily.</text>
</comment>
<dbReference type="GO" id="GO:0005524">
    <property type="term" value="F:ATP binding"/>
    <property type="evidence" value="ECO:0007669"/>
    <property type="project" value="UniProtKB-UniRule"/>
</dbReference>
<dbReference type="GO" id="GO:0010506">
    <property type="term" value="P:regulation of autophagy"/>
    <property type="evidence" value="ECO:0007669"/>
    <property type="project" value="InterPro"/>
</dbReference>
<evidence type="ECO:0000259" key="8">
    <source>
        <dbReference type="PROSITE" id="PS50011"/>
    </source>
</evidence>
<keyword evidence="4 5" id="KW-0067">ATP-binding</keyword>
<keyword evidence="3 10" id="KW-0418">Kinase</keyword>
<feature type="binding site" evidence="5">
    <location>
        <position position="73"/>
    </location>
    <ligand>
        <name>ATP</name>
        <dbReference type="ChEBI" id="CHEBI:30616"/>
    </ligand>
</feature>
<dbReference type="OrthoDB" id="427740at2759"/>
<dbReference type="InterPro" id="IPR000719">
    <property type="entry name" value="Prot_kinase_dom"/>
</dbReference>
<dbReference type="GO" id="GO:0005737">
    <property type="term" value="C:cytoplasm"/>
    <property type="evidence" value="ECO:0007669"/>
    <property type="project" value="TreeGrafter"/>
</dbReference>
<protein>
    <submittedName>
        <fullName evidence="10">Protein kinase domain-containing protein</fullName>
    </submittedName>
</protein>
<evidence type="ECO:0000256" key="7">
    <source>
        <dbReference type="SAM" id="SignalP"/>
    </source>
</evidence>
<feature type="signal peptide" evidence="7">
    <location>
        <begin position="1"/>
        <end position="20"/>
    </location>
</feature>
<dbReference type="PROSITE" id="PS50011">
    <property type="entry name" value="PROTEIN_KINASE_DOM"/>
    <property type="match status" value="1"/>
</dbReference>
<dbReference type="InterPro" id="IPR017441">
    <property type="entry name" value="Protein_kinase_ATP_BS"/>
</dbReference>
<dbReference type="GO" id="GO:0004674">
    <property type="term" value="F:protein serine/threonine kinase activity"/>
    <property type="evidence" value="ECO:0007669"/>
    <property type="project" value="UniProtKB-KW"/>
</dbReference>
<dbReference type="Pfam" id="PF00069">
    <property type="entry name" value="Pkinase"/>
    <property type="match status" value="2"/>
</dbReference>
<evidence type="ECO:0000313" key="11">
    <source>
        <dbReference type="Proteomes" id="UP001152797"/>
    </source>
</evidence>
<evidence type="ECO:0000313" key="9">
    <source>
        <dbReference type="EMBL" id="CAI3987018.1"/>
    </source>
</evidence>
<dbReference type="SUPFAM" id="SSF56112">
    <property type="entry name" value="Protein kinase-like (PK-like)"/>
    <property type="match status" value="2"/>
</dbReference>
<evidence type="ECO:0000256" key="3">
    <source>
        <dbReference type="ARBA" id="ARBA00022777"/>
    </source>
</evidence>
<evidence type="ECO:0000256" key="4">
    <source>
        <dbReference type="ARBA" id="ARBA00022840"/>
    </source>
</evidence>
<sequence length="436" mass="48057">MKQQSRRGGLPLLCVAAVASLHIWQHGGLVPCNVMTMTFGNKYRLDKNDLLGSGGYGKVYKCVDMQGTERAVKQVFTANPEILDTEIEIHRHLGQHPNIVQLIDVYDNEGGDSGKMIVMELAKGGELGEYLEKTGKMTEEKAKGIFKQVLSAIQHMHSKNVLHRDLKSDNILLCTDSTHDINHPVVKLIDFGAGHWSKTGPLQASKFIGTLQYMAPEVVIARGDDFDASDAAQIESTLEIEFKKRPFGIRKYKPGPNNKGARILEVIQQSRYPGDPLGQAFVSGVQNEWVVKSVNGRDVSQMDFEDILDLMGDRLLDNSSRGAFDGSFKVTGDNKGQGKVLPKVEMVDLPVKVQYALMKPKPYDSKVDVWSLGCVLYHMVAGTPPFPPEEEDVMAGRYPPIPGASPQLTDLLSKMLVVNPAARLDANAVAAHPWLR</sequence>
<dbReference type="EMBL" id="CAMXCT010001125">
    <property type="protein sequence ID" value="CAI3987018.1"/>
    <property type="molecule type" value="Genomic_DNA"/>
</dbReference>
<dbReference type="EMBL" id="CAMXCT020001125">
    <property type="protein sequence ID" value="CAL1140393.1"/>
    <property type="molecule type" value="Genomic_DNA"/>
</dbReference>
<keyword evidence="6" id="KW-0723">Serine/threonine-protein kinase</keyword>
<dbReference type="PANTHER" id="PTHR24348">
    <property type="entry name" value="SERINE/THREONINE-PROTEIN KINASE UNC-51-RELATED"/>
    <property type="match status" value="1"/>
</dbReference>
<evidence type="ECO:0000256" key="6">
    <source>
        <dbReference type="RuleBase" id="RU000304"/>
    </source>
</evidence>
<dbReference type="EMBL" id="CAMXCT030001125">
    <property type="protein sequence ID" value="CAL4774330.1"/>
    <property type="molecule type" value="Genomic_DNA"/>
</dbReference>
<name>A0A9P1FSR0_9DINO</name>
<dbReference type="AlphaFoldDB" id="A0A9P1FSR0"/>
<dbReference type="PANTHER" id="PTHR24348:SF22">
    <property type="entry name" value="NON-SPECIFIC SERINE_THREONINE PROTEIN KINASE"/>
    <property type="match status" value="1"/>
</dbReference>
<feature type="domain" description="Protein kinase" evidence="8">
    <location>
        <begin position="45"/>
        <end position="435"/>
    </location>
</feature>
<evidence type="ECO:0000313" key="10">
    <source>
        <dbReference type="EMBL" id="CAL4774330.1"/>
    </source>
</evidence>
<dbReference type="PROSITE" id="PS00107">
    <property type="entry name" value="PROTEIN_KINASE_ATP"/>
    <property type="match status" value="1"/>
</dbReference>
<dbReference type="InterPro" id="IPR008271">
    <property type="entry name" value="Ser/Thr_kinase_AS"/>
</dbReference>
<dbReference type="Gene3D" id="1.10.510.10">
    <property type="entry name" value="Transferase(Phosphotransferase) domain 1"/>
    <property type="match status" value="2"/>
</dbReference>
<dbReference type="SMART" id="SM00220">
    <property type="entry name" value="S_TKc"/>
    <property type="match status" value="1"/>
</dbReference>
<organism evidence="9">
    <name type="scientific">Cladocopium goreaui</name>
    <dbReference type="NCBI Taxonomy" id="2562237"/>
    <lineage>
        <taxon>Eukaryota</taxon>
        <taxon>Sar</taxon>
        <taxon>Alveolata</taxon>
        <taxon>Dinophyceae</taxon>
        <taxon>Suessiales</taxon>
        <taxon>Symbiodiniaceae</taxon>
        <taxon>Cladocopium</taxon>
    </lineage>
</organism>
<gene>
    <name evidence="9" type="ORF">C1SCF055_LOCUS14326</name>
</gene>
<dbReference type="InterPro" id="IPR011009">
    <property type="entry name" value="Kinase-like_dom_sf"/>
</dbReference>
<accession>A0A9P1FSR0</accession>
<comment type="caution">
    <text evidence="9">The sequence shown here is derived from an EMBL/GenBank/DDBJ whole genome shotgun (WGS) entry which is preliminary data.</text>
</comment>
<proteinExistence type="inferred from homology"/>
<dbReference type="Proteomes" id="UP001152797">
    <property type="component" value="Unassembled WGS sequence"/>
</dbReference>
<evidence type="ECO:0000256" key="1">
    <source>
        <dbReference type="ARBA" id="ARBA00022679"/>
    </source>
</evidence>
<evidence type="ECO:0000256" key="5">
    <source>
        <dbReference type="PROSITE-ProRule" id="PRU10141"/>
    </source>
</evidence>
<dbReference type="InterPro" id="IPR045269">
    <property type="entry name" value="Atg1-like"/>
</dbReference>
<keyword evidence="11" id="KW-1185">Reference proteome</keyword>
<feature type="chain" id="PRO_5043272322" evidence="7">
    <location>
        <begin position="21"/>
        <end position="436"/>
    </location>
</feature>
<reference evidence="10 11" key="2">
    <citation type="submission" date="2024-05" db="EMBL/GenBank/DDBJ databases">
        <authorList>
            <person name="Chen Y."/>
            <person name="Shah S."/>
            <person name="Dougan E. K."/>
            <person name="Thang M."/>
            <person name="Chan C."/>
        </authorList>
    </citation>
    <scope>NUCLEOTIDE SEQUENCE [LARGE SCALE GENOMIC DNA]</scope>
</reference>
<reference evidence="9" key="1">
    <citation type="submission" date="2022-10" db="EMBL/GenBank/DDBJ databases">
        <authorList>
            <person name="Chen Y."/>
            <person name="Dougan E. K."/>
            <person name="Chan C."/>
            <person name="Rhodes N."/>
            <person name="Thang M."/>
        </authorList>
    </citation>
    <scope>NUCLEOTIDE SEQUENCE</scope>
</reference>
<keyword evidence="1" id="KW-0808">Transferase</keyword>
<dbReference type="PROSITE" id="PS00108">
    <property type="entry name" value="PROTEIN_KINASE_ST"/>
    <property type="match status" value="1"/>
</dbReference>
<keyword evidence="2 5" id="KW-0547">Nucleotide-binding</keyword>
<evidence type="ECO:0000256" key="2">
    <source>
        <dbReference type="ARBA" id="ARBA00022741"/>
    </source>
</evidence>
<keyword evidence="7" id="KW-0732">Signal</keyword>